<evidence type="ECO:0000313" key="4">
    <source>
        <dbReference type="Proteomes" id="UP000289200"/>
    </source>
</evidence>
<protein>
    <submittedName>
        <fullName evidence="3">Uncharacterized protein</fullName>
    </submittedName>
</protein>
<dbReference type="Proteomes" id="UP000289200">
    <property type="component" value="Unassembled WGS sequence"/>
</dbReference>
<name>A0A447CVE3_9BRAD</name>
<reference evidence="3" key="1">
    <citation type="submission" date="2018-10" db="EMBL/GenBank/DDBJ databases">
        <authorList>
            <person name="Peiro R."/>
            <person name="Begona"/>
            <person name="Cbmso G."/>
            <person name="Lopez M."/>
            <person name="Gonzalez S."/>
            <person name="Sacristan E."/>
            <person name="Castillo E."/>
        </authorList>
    </citation>
    <scope>NUCLEOTIDE SEQUENCE</scope>
    <source>
        <strain evidence="3">Rhod_genome</strain>
    </source>
</reference>
<reference evidence="4" key="2">
    <citation type="submission" date="2018-10" db="EMBL/GenBank/DDBJ databases">
        <authorList>
            <person name="Peiro R."/>
            <person name="Begona"/>
            <person name="Cbmso G."/>
            <person name="Lopez M."/>
            <person name="Gonzalez S."/>
            <person name="Sacristan E."/>
            <person name="Castillo E."/>
        </authorList>
    </citation>
    <scope>NUCLEOTIDE SEQUENCE [LARGE SCALE GENOMIC DNA]</scope>
</reference>
<evidence type="ECO:0000313" key="2">
    <source>
        <dbReference type="EMBL" id="MTW16925.1"/>
    </source>
</evidence>
<reference evidence="2 5" key="3">
    <citation type="submission" date="2019-11" db="EMBL/GenBank/DDBJ databases">
        <title>Whole-genome sequence of Rhodoplanes serenus DSM 18633, type strain.</title>
        <authorList>
            <person name="Kyndt J.A."/>
            <person name="Meyer T.E."/>
        </authorList>
    </citation>
    <scope>NUCLEOTIDE SEQUENCE [LARGE SCALE GENOMIC DNA]</scope>
    <source>
        <strain evidence="2 5">DSM 18633</strain>
    </source>
</reference>
<dbReference type="AlphaFoldDB" id="A0A447CVE3"/>
<evidence type="ECO:0000313" key="3">
    <source>
        <dbReference type="EMBL" id="VCU09173.1"/>
    </source>
</evidence>
<dbReference type="Proteomes" id="UP000438991">
    <property type="component" value="Unassembled WGS sequence"/>
</dbReference>
<comment type="caution">
    <text evidence="3">The sequence shown here is derived from an EMBL/GenBank/DDBJ whole genome shotgun (WGS) entry which is preliminary data.</text>
</comment>
<evidence type="ECO:0000313" key="5">
    <source>
        <dbReference type="Proteomes" id="UP000438991"/>
    </source>
</evidence>
<organism evidence="3 4">
    <name type="scientific">Rhodoplanes serenus</name>
    <dbReference type="NCBI Taxonomy" id="200615"/>
    <lineage>
        <taxon>Bacteria</taxon>
        <taxon>Pseudomonadati</taxon>
        <taxon>Pseudomonadota</taxon>
        <taxon>Alphaproteobacteria</taxon>
        <taxon>Hyphomicrobiales</taxon>
        <taxon>Nitrobacteraceae</taxon>
        <taxon>Rhodoplanes</taxon>
    </lineage>
</organism>
<dbReference type="EMBL" id="UWOC01000142">
    <property type="protein sequence ID" value="VCU09173.1"/>
    <property type="molecule type" value="Genomic_DNA"/>
</dbReference>
<feature type="transmembrane region" description="Helical" evidence="1">
    <location>
        <begin position="49"/>
        <end position="75"/>
    </location>
</feature>
<keyword evidence="1" id="KW-1133">Transmembrane helix</keyword>
<keyword evidence="4" id="KW-1185">Reference proteome</keyword>
<dbReference type="RefSeq" id="WP_129609122.1">
    <property type="nucleotide sequence ID" value="NZ_NPEW01000105.1"/>
</dbReference>
<proteinExistence type="predicted"/>
<keyword evidence="1" id="KW-0812">Transmembrane</keyword>
<keyword evidence="1" id="KW-0472">Membrane</keyword>
<sequence length="83" mass="8860">MWRVLHTVVKIAVASLIVGTILAHFGITLETLAGELGISPERLAELVRQAAAVVVPNLLLGAVIIVPLWALIYILRPPGQSSE</sequence>
<gene>
    <name evidence="2" type="ORF">GJ689_11990</name>
    <name evidence="3" type="ORF">RHODGE_RHODGE_02345</name>
</gene>
<evidence type="ECO:0000256" key="1">
    <source>
        <dbReference type="SAM" id="Phobius"/>
    </source>
</evidence>
<accession>A0A447CVE3</accession>
<dbReference type="EMBL" id="WNKV01000008">
    <property type="protein sequence ID" value="MTW16925.1"/>
    <property type="molecule type" value="Genomic_DNA"/>
</dbReference>
<dbReference type="OrthoDB" id="7679021at2"/>
<feature type="transmembrane region" description="Helical" evidence="1">
    <location>
        <begin position="7"/>
        <end position="29"/>
    </location>
</feature>